<name>A0ABS9HXV7_9GAMM</name>
<gene>
    <name evidence="2" type="ORF">L3V18_17800</name>
</gene>
<evidence type="ECO:0000313" key="3">
    <source>
        <dbReference type="Proteomes" id="UP001430796"/>
    </source>
</evidence>
<dbReference type="Proteomes" id="UP001430796">
    <property type="component" value="Unassembled WGS sequence"/>
</dbReference>
<comment type="caution">
    <text evidence="2">The sequence shown here is derived from an EMBL/GenBank/DDBJ whole genome shotgun (WGS) entry which is preliminary data.</text>
</comment>
<reference evidence="2" key="2">
    <citation type="submission" date="2022-01" db="EMBL/GenBank/DDBJ databases">
        <authorList>
            <person name="Zhou L.Y."/>
        </authorList>
    </citation>
    <scope>NUCLEOTIDE SEQUENCE</scope>
    <source>
        <strain evidence="2">TLK-CK17</strain>
    </source>
</reference>
<proteinExistence type="predicted"/>
<keyword evidence="3" id="KW-1185">Reference proteome</keyword>
<accession>A0ABS9HXV7</accession>
<keyword evidence="1" id="KW-0812">Transmembrane</keyword>
<organism evidence="2 3">
    <name type="scientific">Marilutibacter chinensis</name>
    <dbReference type="NCBI Taxonomy" id="2912247"/>
    <lineage>
        <taxon>Bacteria</taxon>
        <taxon>Pseudomonadati</taxon>
        <taxon>Pseudomonadota</taxon>
        <taxon>Gammaproteobacteria</taxon>
        <taxon>Lysobacterales</taxon>
        <taxon>Lysobacteraceae</taxon>
        <taxon>Marilutibacter</taxon>
    </lineage>
</organism>
<keyword evidence="1" id="KW-1133">Transmembrane helix</keyword>
<dbReference type="RefSeq" id="WP_237056746.1">
    <property type="nucleotide sequence ID" value="NZ_JAKJPO010000018.1"/>
</dbReference>
<protein>
    <submittedName>
        <fullName evidence="2">Uncharacterized protein</fullName>
    </submittedName>
</protein>
<dbReference type="EMBL" id="JAKJPO010000018">
    <property type="protein sequence ID" value="MCF7223618.1"/>
    <property type="molecule type" value="Genomic_DNA"/>
</dbReference>
<reference evidence="2" key="1">
    <citation type="submission" date="2022-01" db="EMBL/GenBank/DDBJ databases">
        <title>Lysobacter chinensis sp. nov., a bacterium isolated from cow dung compost.</title>
        <authorList>
            <person name="Liu Y."/>
        </authorList>
    </citation>
    <scope>NUCLEOTIDE SEQUENCE</scope>
    <source>
        <strain evidence="2">TLK-CK17</strain>
    </source>
</reference>
<feature type="transmembrane region" description="Helical" evidence="1">
    <location>
        <begin position="68"/>
        <end position="86"/>
    </location>
</feature>
<keyword evidence="1" id="KW-0472">Membrane</keyword>
<evidence type="ECO:0000313" key="2">
    <source>
        <dbReference type="EMBL" id="MCF7223618.1"/>
    </source>
</evidence>
<evidence type="ECO:0000256" key="1">
    <source>
        <dbReference type="SAM" id="Phobius"/>
    </source>
</evidence>
<feature type="transmembrane region" description="Helical" evidence="1">
    <location>
        <begin position="45"/>
        <end position="62"/>
    </location>
</feature>
<sequence>MERAQADAAAQAVLEPHLRAQEARNEEIRANRAAEDALIARKRRIAWFVLAGSGVGAVIAHFSGFRFSLGIIWGGLAGSAIGWLATRRAAA</sequence>